<feature type="region of interest" description="Disordered" evidence="18">
    <location>
        <begin position="2473"/>
        <end position="2503"/>
    </location>
</feature>
<feature type="compositionally biased region" description="Basic residues" evidence="18">
    <location>
        <begin position="2528"/>
        <end position="2541"/>
    </location>
</feature>
<evidence type="ECO:0000256" key="12">
    <source>
        <dbReference type="ARBA" id="ARBA00023033"/>
    </source>
</evidence>
<dbReference type="EMBL" id="GGLE01002134">
    <property type="protein sequence ID" value="MBY06260.1"/>
    <property type="molecule type" value="Transcribed_RNA"/>
</dbReference>
<feature type="compositionally biased region" description="Gly residues" evidence="18">
    <location>
        <begin position="1960"/>
        <end position="1970"/>
    </location>
</feature>
<dbReference type="Gene3D" id="1.10.418.10">
    <property type="entry name" value="Calponin-like domain"/>
    <property type="match status" value="1"/>
</dbReference>
<feature type="region of interest" description="Disordered" evidence="18">
    <location>
        <begin position="2245"/>
        <end position="2326"/>
    </location>
</feature>
<keyword evidence="5" id="KW-0963">Cytoplasm</keyword>
<keyword evidence="11" id="KW-0560">Oxidoreductase</keyword>
<dbReference type="GO" id="GO:0046872">
    <property type="term" value="F:metal ion binding"/>
    <property type="evidence" value="ECO:0007669"/>
    <property type="project" value="UniProtKB-KW"/>
</dbReference>
<comment type="similarity">
    <text evidence="3">Belongs to the Mical family.</text>
</comment>
<feature type="compositionally biased region" description="Polar residues" evidence="18">
    <location>
        <begin position="1444"/>
        <end position="1468"/>
    </location>
</feature>
<feature type="compositionally biased region" description="Low complexity" evidence="18">
    <location>
        <begin position="1582"/>
        <end position="1597"/>
    </location>
</feature>
<evidence type="ECO:0000256" key="13">
    <source>
        <dbReference type="ARBA" id="ARBA00023038"/>
    </source>
</evidence>
<feature type="compositionally biased region" description="Acidic residues" evidence="18">
    <location>
        <begin position="1185"/>
        <end position="1207"/>
    </location>
</feature>
<dbReference type="CDD" id="cd09439">
    <property type="entry name" value="LIM_Mical"/>
    <property type="match status" value="1"/>
</dbReference>
<feature type="coiled-coil region" evidence="17">
    <location>
        <begin position="2793"/>
        <end position="2856"/>
    </location>
</feature>
<feature type="region of interest" description="Disordered" evidence="18">
    <location>
        <begin position="2114"/>
        <end position="2228"/>
    </location>
</feature>
<feature type="compositionally biased region" description="Low complexity" evidence="18">
    <location>
        <begin position="1470"/>
        <end position="1487"/>
    </location>
</feature>
<dbReference type="PROSITE" id="PS51848">
    <property type="entry name" value="BMERB"/>
    <property type="match status" value="1"/>
</dbReference>
<feature type="domain" description="BMERB" evidence="21">
    <location>
        <begin position="2727"/>
        <end position="2879"/>
    </location>
</feature>
<feature type="compositionally biased region" description="Basic and acidic residues" evidence="18">
    <location>
        <begin position="2396"/>
        <end position="2413"/>
    </location>
</feature>
<evidence type="ECO:0000256" key="6">
    <source>
        <dbReference type="ARBA" id="ARBA00022630"/>
    </source>
</evidence>
<feature type="compositionally biased region" description="Low complexity" evidence="18">
    <location>
        <begin position="2308"/>
        <end position="2318"/>
    </location>
</feature>
<keyword evidence="12 22" id="KW-0503">Monooxygenase</keyword>
<evidence type="ECO:0000256" key="14">
    <source>
        <dbReference type="ARBA" id="ARBA00023203"/>
    </source>
</evidence>
<feature type="compositionally biased region" description="Basic and acidic residues" evidence="18">
    <location>
        <begin position="1490"/>
        <end position="1504"/>
    </location>
</feature>
<dbReference type="GO" id="GO:0003779">
    <property type="term" value="F:actin binding"/>
    <property type="evidence" value="ECO:0007669"/>
    <property type="project" value="UniProtKB-KW"/>
</dbReference>
<sequence length="2891" mass="318781">MAVRGPRHSHVAVPQAMSPESALASDLFDQFVSAGTFKAALSTYRQICDLLQLAPSPLPLFYPRLKTKLRSWRAASLWTKLDKRASHKCYNRGKACSNVRVLIIGAGPCGLRAAIEAQLLGSKVVVLEKRDRYSRNNVLHLWPFVIHDLRNLGAKKFFGKFCAGSIDHISIRQLQLILLKVALLLGVEVHENVMFKDLLEPPEDQTKEKIGWRAQVLPTDHPASQYEFDVLIGADGKRNTLKGFNRKEFRGKLAIAITANFMNRHTLEEARVPEISGVAFIFNQKFFQEMKENTAIDLENIVYYKDDTHYFVMTAKKQSLLEKGVIINDYSDTARLLSPENVDKGALMEYAREAADFATGYALPSLEFAVNHYGQADVAMFDFTSMYAAENACRLLERRSHWLLQGLVGDSLLEPFWPTGSGCARGFLSSLDAAWMIRSWANNRDSPLHVLAERESIYRLLAQTTPENLSKDLAEYSLSPSSRYPNLNLMAVLPSQVRSLCRTEVEIHLPPPAPRPLTEMQKKRRRRESIIHPDALLSWCQRQVALYAQVKIENMTTSWKDGLALCAILHRYRPDLVDLLELLPENSAANNQRAFDILEKEYGIPPVMTGLEMASCTVPDKLTMVSYLSQVYETFRGEIPHGRPVYKASKLLREKEVPPPPPLNLLGKITNKVQSRRKSSTERDTSRERDKSDSLKRSRVSLTRSRRSRVAAALSGNGSGDAGTAQYERILKALDKDSFTKRMQALQEQIRLDRKLARSERKSGHASSTTEDESCSSGPPGRIPRTAVQQLQEQLKFGGTTSPPKKKAIKVGRLGKDEWNVKMLEERLKQREKRQKEAKVHVEKPKVLKEIFDSKLQSMDARLKADGGLTDEERIRYSTIDDKLHKLGKQLREGSLDVGTRGQNRVAAMAGYIANVLDNQSGIREKRPPPPPPVVIAKNNANSIKTETTPLPPTLKPVVSQPEKVPSVEPSGVSEICCFCHKRVYLMERLSAEGLFFHRGCFRCDYCQGSLRLGNYAYDRAAPYKGKFYCAPHFRMERPSQRWQDMMRRKHAFLLAEPQPPSLVPPVSKAQDIQDGGCPTPAEVPRTPSPPLGAGEDMGDPSQLQKATTPFVEDGTAVTFQVKTYETPTRLSLDDMNAVIDVDNTPERVEFENSLELLSEDDLLTSELEEEELAQKNLGKVDVPTSDDECSDLSSEEDGSESESLVEEIEHSFTADETRHMAETWQRKHASSLEGNTCNDGQDEYHQGASSSSFEEEESSTEGEDDYEEDEETETETGEEDATSQDIDSDDEYSPHEPLSDEEGDVPEPEECGESGREEGVTVPVPVLKTEAPLDVEDGKSSEEYISDEEGLTMSSSEESSESEAAAPPPKHEIPTIVIDRSPGEQDLELDWGPKEVRAALGKSGGALESDGEADQHAGSSSPVVPPNEQCINHGAPTAEPSISPKSSDGQTSSDHLSLQINKLNKSAESLAGMSVSSGLSSSSNVDDLSEVKQAGREDLREDMASPSLTDVSEVSSLVDATPGSASPALTPAMETRGYGIMVDRVGSSESSCAQSPPEDQIGTSTASDSSAVPFGALRVQSASSSAVTSTSSGGPSLADHGLGTDASDIEEQELLSPYPEHSGAPRELADQHLESSTKPKCVIKKSPGEPSKQPSSEHLKSGTLSPNIAGDEAVASEISDSSRSTVIERAALQQASTGISTPRDISLSTRGYAFKKEGPSKSSDLVIGLTLTSKATQSMDEQKSQSGGVLHTKNAAETRNAIDGGELQTTVEPSATSPPAKTSAPQKSHGQIELLQTERKNRSILPLLSANKASAKQAEKSEHQVCSGSPGGADAPCSLHVAASGARPDRVPSGSCSSSSSGPPESSDTSTTDLTGETMVALHPAPIRAKADSDEVSRDRDGQEDPDAGEKDVHPSGMDRSKLTLKFEVPNRPTKGAKENADGANITTPEILSPQSDSLGGGDSAGPGSGATTCSASISDQEVFSPGDDVPALEDEICEVADGSPYAPIARMSDEDLTVSEWQSESRSATADNAKNKKKDKELQIEDEVLEHTPSKDVEVEKESCQGVNGGELLTAVGSDDDITVSEWAKEGGRSDILSGLEDLNKEFKLDDRHVTRRRKKKHVADCEDLEDDFEKQKSPEPEDKMVKHGASDESEDVVNEASSDTGAPPGTNEIIQVLPRNEGKKGEPKQPLHLTPEPQKFQGYGGSFAEKVLRRPSGSDGNGKRDSIYLKSLNINLQMLDFPSVRSSSPGSLGSCEELDQDHSKEETPVQPFTATLPKPSTQTRSKKSGDQRQQPRQLAIKPPTDDSTTTTTAATQPARPCLDPVTAMLMSRREASRKSVHEDIQNLPYFDSLSLAGDFDEFKTPEAGTPTEEHFSTPPTSRLTCPRPPSYTDPERERARREARERARLKSDEELGLSPCSYRRRYVKTPAFDELTLTDLLDPDDEDEAFNAIDDRSSLRSFSTAQNRLAQFEDDDDEDSVTPVVSPMQSNEDLDQQDVFHSPVQPIVIPNLYEYIPSQSSRVVAARKSKPKPKRRLFSRNEDEERKSLTKRNILSFLGFNKNGGSDGPTSKERKESYNKEQAARSAEERSPSREKTFSRLRLSRLSKEKAAKKSGSNPPAPTASQERPTSVPSAAVPRKKPTANESKEQIKKHISLDNLKSQQIVLPAKSRSVEFDSMVPQASEEDSLSDHDDKAGTCSDTGDKKCKGLNQRRLERLTQKVQRQHELKRLRTAQEIQRRLEEIEVSLRALERRGVLIERALRGEDDEDEDLRTEEGELTQVLFGLMRQKNKLSREEQELLIRVKDLELENHHSKLQQEMRERMAVDDNQKSAHDIEKERQILNEMLDIVEKRDRLVAQMDQLRIGEEKEDKELLCQMQAQELSSCRS</sequence>
<feature type="compositionally biased region" description="Polar residues" evidence="18">
    <location>
        <begin position="2618"/>
        <end position="2636"/>
    </location>
</feature>
<dbReference type="InterPro" id="IPR003953">
    <property type="entry name" value="FAD-dep_OxRdtase_2_FAD-bd"/>
</dbReference>
<dbReference type="InterPro" id="IPR001715">
    <property type="entry name" value="CH_dom"/>
</dbReference>
<name>A0A2R5L9V1_9ACAR</name>
<feature type="region of interest" description="Disordered" evidence="18">
    <location>
        <begin position="2018"/>
        <end position="2048"/>
    </location>
</feature>
<reference evidence="22" key="1">
    <citation type="submission" date="2018-03" db="EMBL/GenBank/DDBJ databases">
        <title>The relapsing fever spirochete Borrelia turicatae persists in the highly oxidative environment of its soft-bodied tick vector.</title>
        <authorList>
            <person name="Bourret T.J."/>
            <person name="Boyle W.K."/>
            <person name="Valenzuela J.G."/>
            <person name="Oliveira F."/>
            <person name="Lopez J.E."/>
        </authorList>
    </citation>
    <scope>NUCLEOTIDE SEQUENCE</scope>
    <source>
        <strain evidence="22">Kansas strain/isolate</strain>
        <tissue evidence="22">Salivary glands</tissue>
    </source>
</reference>
<dbReference type="PANTHER" id="PTHR23167:SF54">
    <property type="entry name" value="[F-ACTIN]-MONOOXYGENASE MICAL"/>
    <property type="match status" value="1"/>
</dbReference>
<feature type="compositionally biased region" description="Basic and acidic residues" evidence="18">
    <location>
        <begin position="1208"/>
        <end position="1226"/>
    </location>
</feature>
<feature type="compositionally biased region" description="Low complexity" evidence="18">
    <location>
        <begin position="1853"/>
        <end position="1879"/>
    </location>
</feature>
<dbReference type="Pfam" id="PF25413">
    <property type="entry name" value="Rossman_Mical"/>
    <property type="match status" value="1"/>
</dbReference>
<feature type="compositionally biased region" description="Acidic residues" evidence="18">
    <location>
        <begin position="1254"/>
        <end position="1292"/>
    </location>
</feature>
<feature type="compositionally biased region" description="Basic and acidic residues" evidence="18">
    <location>
        <begin position="1624"/>
        <end position="1638"/>
    </location>
</feature>
<evidence type="ECO:0000259" key="21">
    <source>
        <dbReference type="PROSITE" id="PS51848"/>
    </source>
</evidence>
<dbReference type="InterPro" id="IPR001781">
    <property type="entry name" value="Znf_LIM"/>
</dbReference>
<evidence type="ECO:0000256" key="11">
    <source>
        <dbReference type="ARBA" id="ARBA00023002"/>
    </source>
</evidence>
<dbReference type="SMART" id="SM00033">
    <property type="entry name" value="CH"/>
    <property type="match status" value="1"/>
</dbReference>
<evidence type="ECO:0000256" key="2">
    <source>
        <dbReference type="ARBA" id="ARBA00004496"/>
    </source>
</evidence>
<dbReference type="CDD" id="cd22198">
    <property type="entry name" value="CH_MICAL_EHBP-like"/>
    <property type="match status" value="1"/>
</dbReference>
<dbReference type="PROSITE" id="PS50021">
    <property type="entry name" value="CH"/>
    <property type="match status" value="1"/>
</dbReference>
<feature type="compositionally biased region" description="Polar residues" evidence="18">
    <location>
        <begin position="2021"/>
        <end position="2031"/>
    </location>
</feature>
<feature type="region of interest" description="Disordered" evidence="18">
    <location>
        <begin position="1175"/>
        <end position="1684"/>
    </location>
</feature>
<dbReference type="PROSITE" id="PS50023">
    <property type="entry name" value="LIM_DOMAIN_2"/>
    <property type="match status" value="1"/>
</dbReference>
<dbReference type="PANTHER" id="PTHR23167">
    <property type="entry name" value="CALPONIN HOMOLOGY DOMAIN-CONTAINING PROTEIN DDB_G0272472-RELATED"/>
    <property type="match status" value="1"/>
</dbReference>
<feature type="region of interest" description="Disordered" evidence="18">
    <location>
        <begin position="1736"/>
        <end position="1996"/>
    </location>
</feature>
<evidence type="ECO:0000259" key="20">
    <source>
        <dbReference type="PROSITE" id="PS50023"/>
    </source>
</evidence>
<feature type="region of interest" description="Disordered" evidence="18">
    <location>
        <begin position="2524"/>
        <end position="2656"/>
    </location>
</feature>
<feature type="compositionally biased region" description="Basic and acidic residues" evidence="18">
    <location>
        <begin position="1890"/>
        <end position="1923"/>
    </location>
</feature>
<dbReference type="SUPFAM" id="SSF51905">
    <property type="entry name" value="FAD/NAD(P)-binding domain"/>
    <property type="match status" value="1"/>
</dbReference>
<feature type="compositionally biased region" description="Polar residues" evidence="18">
    <location>
        <begin position="1946"/>
        <end position="1956"/>
    </location>
</feature>
<organism evidence="22">
    <name type="scientific">Ornithodoros turicata</name>
    <dbReference type="NCBI Taxonomy" id="34597"/>
    <lineage>
        <taxon>Eukaryota</taxon>
        <taxon>Metazoa</taxon>
        <taxon>Ecdysozoa</taxon>
        <taxon>Arthropoda</taxon>
        <taxon>Chelicerata</taxon>
        <taxon>Arachnida</taxon>
        <taxon>Acari</taxon>
        <taxon>Parasitiformes</taxon>
        <taxon>Ixodida</taxon>
        <taxon>Ixodoidea</taxon>
        <taxon>Argasidae</taxon>
        <taxon>Ornithodorinae</taxon>
        <taxon>Ornithodoros</taxon>
    </lineage>
</organism>
<dbReference type="EC" id="1.14.13.225" evidence="4"/>
<dbReference type="Pfam" id="PF00307">
    <property type="entry name" value="CH"/>
    <property type="match status" value="1"/>
</dbReference>
<dbReference type="SUPFAM" id="SSF57716">
    <property type="entry name" value="Glucocorticoid receptor-like (DNA-binding domain)"/>
    <property type="match status" value="1"/>
</dbReference>
<dbReference type="SUPFAM" id="SSF47576">
    <property type="entry name" value="Calponin-homology domain, CH-domain"/>
    <property type="match status" value="1"/>
</dbReference>
<evidence type="ECO:0000256" key="18">
    <source>
        <dbReference type="SAM" id="MobiDB-lite"/>
    </source>
</evidence>
<keyword evidence="7 16" id="KW-0479">Metal-binding</keyword>
<comment type="subcellular location">
    <subcellularLocation>
        <location evidence="2">Cytoplasm</location>
    </subcellularLocation>
</comment>
<dbReference type="PRINTS" id="PR00420">
    <property type="entry name" value="RNGMNOXGNASE"/>
</dbReference>
<feature type="compositionally biased region" description="Polar residues" evidence="18">
    <location>
        <begin position="1768"/>
        <end position="1790"/>
    </location>
</feature>
<evidence type="ECO:0000256" key="1">
    <source>
        <dbReference type="ARBA" id="ARBA00001974"/>
    </source>
</evidence>
<keyword evidence="17" id="KW-0175">Coiled coil</keyword>
<dbReference type="FunFam" id="3.50.50.60:FF:000004">
    <property type="entry name" value="protein-methionine sulfoxide oxidase MICAL2 isoform X1"/>
    <property type="match status" value="1"/>
</dbReference>
<feature type="compositionally biased region" description="Acidic residues" evidence="18">
    <location>
        <begin position="1300"/>
        <end position="1313"/>
    </location>
</feature>
<dbReference type="Pfam" id="PF12130">
    <property type="entry name" value="bMERB_dom"/>
    <property type="match status" value="1"/>
</dbReference>
<dbReference type="InterPro" id="IPR050540">
    <property type="entry name" value="F-actin_Monoox_Mical"/>
</dbReference>
<feature type="domain" description="LIM zinc-binding" evidence="20">
    <location>
        <begin position="975"/>
        <end position="1040"/>
    </location>
</feature>
<feature type="compositionally biased region" description="Basic and acidic residues" evidence="18">
    <location>
        <begin position="2692"/>
        <end position="2703"/>
    </location>
</feature>
<dbReference type="GO" id="GO:0005737">
    <property type="term" value="C:cytoplasm"/>
    <property type="evidence" value="ECO:0007669"/>
    <property type="project" value="UniProtKB-SubCell"/>
</dbReference>
<feature type="compositionally biased region" description="Basic and acidic residues" evidence="18">
    <location>
        <begin position="2542"/>
        <end position="2551"/>
    </location>
</feature>
<evidence type="ECO:0000313" key="22">
    <source>
        <dbReference type="EMBL" id="MBY06260.1"/>
    </source>
</evidence>
<dbReference type="PROSITE" id="PS00478">
    <property type="entry name" value="LIM_DOMAIN_1"/>
    <property type="match status" value="1"/>
</dbReference>
<dbReference type="SMART" id="SM01203">
    <property type="entry name" value="DUF3585"/>
    <property type="match status" value="1"/>
</dbReference>
<dbReference type="InterPro" id="IPR036872">
    <property type="entry name" value="CH_dom_sf"/>
</dbReference>
<feature type="compositionally biased region" description="Polar residues" evidence="18">
    <location>
        <begin position="1562"/>
        <end position="1571"/>
    </location>
</feature>
<feature type="compositionally biased region" description="Polar residues" evidence="18">
    <location>
        <begin position="1507"/>
        <end position="1516"/>
    </location>
</feature>
<evidence type="ECO:0000256" key="4">
    <source>
        <dbReference type="ARBA" id="ARBA00012709"/>
    </source>
</evidence>
<evidence type="ECO:0000256" key="8">
    <source>
        <dbReference type="ARBA" id="ARBA00022827"/>
    </source>
</evidence>
<proteinExistence type="inferred from homology"/>
<comment type="cofactor">
    <cofactor evidence="1">
        <name>FAD</name>
        <dbReference type="ChEBI" id="CHEBI:57692"/>
    </cofactor>
</comment>
<keyword evidence="8" id="KW-0274">FAD</keyword>
<evidence type="ECO:0000256" key="10">
    <source>
        <dbReference type="ARBA" id="ARBA00022857"/>
    </source>
</evidence>
<feature type="region of interest" description="Disordered" evidence="18">
    <location>
        <begin position="2683"/>
        <end position="2703"/>
    </location>
</feature>
<feature type="region of interest" description="Disordered" evidence="18">
    <location>
        <begin position="652"/>
        <end position="723"/>
    </location>
</feature>
<protein>
    <recommendedName>
        <fullName evidence="4">F-actin monooxygenase</fullName>
        <ecNumber evidence="4">1.14.13.225</ecNumber>
    </recommendedName>
</protein>
<feature type="region of interest" description="Disordered" evidence="18">
    <location>
        <begin position="1063"/>
        <end position="1103"/>
    </location>
</feature>
<feature type="compositionally biased region" description="Basic and acidic residues" evidence="18">
    <location>
        <begin position="679"/>
        <end position="696"/>
    </location>
</feature>
<keyword evidence="14" id="KW-0009">Actin-binding</keyword>
<evidence type="ECO:0000256" key="7">
    <source>
        <dbReference type="ARBA" id="ARBA00022723"/>
    </source>
</evidence>
<dbReference type="Pfam" id="PF00890">
    <property type="entry name" value="FAD_binding_2"/>
    <property type="match status" value="1"/>
</dbReference>
<keyword evidence="6" id="KW-0285">Flavoprotein</keyword>
<dbReference type="InterPro" id="IPR057494">
    <property type="entry name" value="Rossman_Mical"/>
</dbReference>
<evidence type="ECO:0000259" key="19">
    <source>
        <dbReference type="PROSITE" id="PS50021"/>
    </source>
</evidence>
<keyword evidence="13 16" id="KW-0440">LIM domain</keyword>
<feature type="compositionally biased region" description="Basic and acidic residues" evidence="18">
    <location>
        <begin position="754"/>
        <end position="763"/>
    </location>
</feature>
<evidence type="ECO:0000256" key="3">
    <source>
        <dbReference type="ARBA" id="ARBA00008223"/>
    </source>
</evidence>
<feature type="domain" description="Calponin-homology (CH)" evidence="19">
    <location>
        <begin position="530"/>
        <end position="633"/>
    </location>
</feature>
<feature type="compositionally biased region" description="Low complexity" evidence="18">
    <location>
        <begin position="2245"/>
        <end position="2257"/>
    </location>
</feature>
<comment type="catalytic activity">
    <reaction evidence="15">
        <text>L-methionyl-[F-actin] + NADPH + O2 + H(+) = L-methionyl-(R)-S-oxide-[F-actin] + NADP(+) + H2O</text>
        <dbReference type="Rhea" id="RHEA:51308"/>
        <dbReference type="Rhea" id="RHEA-COMP:12953"/>
        <dbReference type="Rhea" id="RHEA-COMP:12956"/>
        <dbReference type="ChEBI" id="CHEBI:15377"/>
        <dbReference type="ChEBI" id="CHEBI:15378"/>
        <dbReference type="ChEBI" id="CHEBI:15379"/>
        <dbReference type="ChEBI" id="CHEBI:16044"/>
        <dbReference type="ChEBI" id="CHEBI:45764"/>
        <dbReference type="ChEBI" id="CHEBI:57783"/>
        <dbReference type="ChEBI" id="CHEBI:58349"/>
        <dbReference type="EC" id="1.14.13.225"/>
    </reaction>
</comment>
<feature type="compositionally biased region" description="Basic and acidic residues" evidence="18">
    <location>
        <begin position="2136"/>
        <end position="2153"/>
    </location>
</feature>
<feature type="compositionally biased region" description="Basic and acidic residues" evidence="18">
    <location>
        <begin position="2573"/>
        <end position="2601"/>
    </location>
</feature>
<evidence type="ECO:0000256" key="5">
    <source>
        <dbReference type="ARBA" id="ARBA00022490"/>
    </source>
</evidence>
<feature type="compositionally biased region" description="Polar residues" evidence="18">
    <location>
        <begin position="1736"/>
        <end position="1748"/>
    </location>
</feature>
<dbReference type="InterPro" id="IPR036188">
    <property type="entry name" value="FAD/NAD-bd_sf"/>
</dbReference>
<feature type="compositionally biased region" description="Low complexity" evidence="18">
    <location>
        <begin position="1355"/>
        <end position="1366"/>
    </location>
</feature>
<evidence type="ECO:0000256" key="17">
    <source>
        <dbReference type="SAM" id="Coils"/>
    </source>
</evidence>
<feature type="compositionally biased region" description="Basic and acidic residues" evidence="18">
    <location>
        <begin position="2183"/>
        <end position="2192"/>
    </location>
</feature>
<dbReference type="Gene3D" id="3.50.50.60">
    <property type="entry name" value="FAD/NAD(P)-binding domain"/>
    <property type="match status" value="1"/>
</dbReference>
<dbReference type="Gene3D" id="2.10.110.10">
    <property type="entry name" value="Cysteine Rich Protein"/>
    <property type="match status" value="1"/>
</dbReference>
<evidence type="ECO:0000256" key="16">
    <source>
        <dbReference type="PROSITE-ProRule" id="PRU00125"/>
    </source>
</evidence>
<evidence type="ECO:0000256" key="15">
    <source>
        <dbReference type="ARBA" id="ARBA00049522"/>
    </source>
</evidence>
<feature type="region of interest" description="Disordered" evidence="18">
    <location>
        <begin position="754"/>
        <end position="784"/>
    </location>
</feature>
<feature type="compositionally biased region" description="Polar residues" evidence="18">
    <location>
        <begin position="1973"/>
        <end position="1983"/>
    </location>
</feature>
<evidence type="ECO:0000256" key="9">
    <source>
        <dbReference type="ARBA" id="ARBA00022833"/>
    </source>
</evidence>
<feature type="region of interest" description="Disordered" evidence="18">
    <location>
        <begin position="2364"/>
        <end position="2413"/>
    </location>
</feature>
<dbReference type="SMART" id="SM00132">
    <property type="entry name" value="LIM"/>
    <property type="match status" value="1"/>
</dbReference>
<keyword evidence="10" id="KW-0521">NADP</keyword>
<feature type="compositionally biased region" description="Polar residues" evidence="18">
    <location>
        <begin position="2273"/>
        <end position="2286"/>
    </location>
</feature>
<dbReference type="GO" id="GO:0120501">
    <property type="term" value="F:F-actin monooxygenase activity"/>
    <property type="evidence" value="ECO:0007669"/>
    <property type="project" value="UniProtKB-EC"/>
</dbReference>
<accession>A0A2R5L9V1</accession>
<keyword evidence="9 16" id="KW-0862">Zinc</keyword>
<dbReference type="InterPro" id="IPR022735">
    <property type="entry name" value="bMERB_dom"/>
</dbReference>